<dbReference type="PIRSF" id="PIRSF002741">
    <property type="entry name" value="MppA"/>
    <property type="match status" value="1"/>
</dbReference>
<organism evidence="6 7">
    <name type="scientific">Microbacterium trichothecenolyticum</name>
    <name type="common">Aureobacterium trichothecenolyticum</name>
    <dbReference type="NCBI Taxonomy" id="69370"/>
    <lineage>
        <taxon>Bacteria</taxon>
        <taxon>Bacillati</taxon>
        <taxon>Actinomycetota</taxon>
        <taxon>Actinomycetes</taxon>
        <taxon>Micrococcales</taxon>
        <taxon>Microbacteriaceae</taxon>
        <taxon>Microbacterium</taxon>
    </lineage>
</organism>
<keyword evidence="7" id="KW-1185">Reference proteome</keyword>
<evidence type="ECO:0000313" key="6">
    <source>
        <dbReference type="EMBL" id="MDQ1122033.1"/>
    </source>
</evidence>
<protein>
    <submittedName>
        <fullName evidence="6">Peptide/nickel transport system substrate-binding protein</fullName>
    </submittedName>
</protein>
<dbReference type="Gene3D" id="3.40.190.10">
    <property type="entry name" value="Periplasmic binding protein-like II"/>
    <property type="match status" value="1"/>
</dbReference>
<evidence type="ECO:0000313" key="7">
    <source>
        <dbReference type="Proteomes" id="UP001226691"/>
    </source>
</evidence>
<comment type="subcellular location">
    <subcellularLocation>
        <location evidence="1">Cell envelope</location>
    </subcellularLocation>
</comment>
<proteinExistence type="inferred from homology"/>
<comment type="similarity">
    <text evidence="2">Belongs to the bacterial solute-binding protein 5 family.</text>
</comment>
<dbReference type="SUPFAM" id="SSF53850">
    <property type="entry name" value="Periplasmic binding protein-like II"/>
    <property type="match status" value="1"/>
</dbReference>
<keyword evidence="4" id="KW-0732">Signal</keyword>
<dbReference type="InterPro" id="IPR000914">
    <property type="entry name" value="SBP_5_dom"/>
</dbReference>
<accession>A0ABU0TQT8</accession>
<dbReference type="PANTHER" id="PTHR30290">
    <property type="entry name" value="PERIPLASMIC BINDING COMPONENT OF ABC TRANSPORTER"/>
    <property type="match status" value="1"/>
</dbReference>
<dbReference type="Pfam" id="PF00496">
    <property type="entry name" value="SBP_bac_5"/>
    <property type="match status" value="1"/>
</dbReference>
<dbReference type="Gene3D" id="3.10.105.10">
    <property type="entry name" value="Dipeptide-binding Protein, Domain 3"/>
    <property type="match status" value="1"/>
</dbReference>
<dbReference type="InterPro" id="IPR030678">
    <property type="entry name" value="Peptide/Ni-bd"/>
</dbReference>
<dbReference type="Proteomes" id="UP001226691">
    <property type="component" value="Unassembled WGS sequence"/>
</dbReference>
<evidence type="ECO:0000256" key="4">
    <source>
        <dbReference type="ARBA" id="ARBA00022729"/>
    </source>
</evidence>
<gene>
    <name evidence="6" type="ORF">QE412_000606</name>
</gene>
<comment type="caution">
    <text evidence="6">The sequence shown here is derived from an EMBL/GenBank/DDBJ whole genome shotgun (WGS) entry which is preliminary data.</text>
</comment>
<evidence type="ECO:0000256" key="1">
    <source>
        <dbReference type="ARBA" id="ARBA00004196"/>
    </source>
</evidence>
<dbReference type="EMBL" id="JAUTBF010000001">
    <property type="protein sequence ID" value="MDQ1122033.1"/>
    <property type="molecule type" value="Genomic_DNA"/>
</dbReference>
<evidence type="ECO:0000256" key="3">
    <source>
        <dbReference type="ARBA" id="ARBA00022448"/>
    </source>
</evidence>
<sequence>MTLAKLRARVEARDVETPGDARGHENPHAGVSAAHKVRDVRIVSGVWRMPTEVVRIAERVRALAFSHPVQKPKVGWRFPHHTPRGCSMPSVPSRRSLTRRALSAVAVATVAALSLSSCAGSDPAANGDGEIVWAIEGANLSAGHMDPQTSQLDVSAMVQRAVLDSLVFQEADGSFSPWLATSWQVEDGGATYVFHLRDDVTFHDGTAFDAAAVKANFDRIVDPETASAQAASMLGGDLYAGTDVVDEHTVRVRFTQPYAPFLQAASTSLLGFYSPAVLETKADQLKAGGPGVTVGTGPFELTEYTPDQDIVYTRNDDYAWGPDGGGKPAFQTLRVDILPEASVRVGALTSGQADVVTNLPPNLVSQVPADDTVESLAYPGLPYSLFLNEKYGVFADQNVRQAFTRAIDVDTAVQEIFFGQYPRAWSILGATTPGYDASLENSWPFDPAAANALLDQAGWTGRDADGIRTKDGQRLTARWIAWTPVPDDRAALANAVQSDLKAVGFDLQREVLEPGAYNEQYGPKTFDVTDWGFSGVDPDLLRSHLASDGFQNASQVSDPAVDALLEQGASTTDQAARNGIYAQVQQWNLEHAAIVPLYSPALISAVRPDVTGLTFDLYGRPLFATASVG</sequence>
<feature type="domain" description="Solute-binding protein family 5" evidence="5">
    <location>
        <begin position="175"/>
        <end position="539"/>
    </location>
</feature>
<dbReference type="PANTHER" id="PTHR30290:SF10">
    <property type="entry name" value="PERIPLASMIC OLIGOPEPTIDE-BINDING PROTEIN-RELATED"/>
    <property type="match status" value="1"/>
</dbReference>
<name>A0ABU0TQT8_MICTR</name>
<dbReference type="CDD" id="cd08492">
    <property type="entry name" value="PBP2_NikA_DppA_OppA_like_15"/>
    <property type="match status" value="1"/>
</dbReference>
<reference evidence="6 7" key="1">
    <citation type="submission" date="2023-07" db="EMBL/GenBank/DDBJ databases">
        <title>Functional and genomic diversity of the sorghum phyllosphere microbiome.</title>
        <authorList>
            <person name="Shade A."/>
        </authorList>
    </citation>
    <scope>NUCLEOTIDE SEQUENCE [LARGE SCALE GENOMIC DNA]</scope>
    <source>
        <strain evidence="6 7">SORGH_AS_1207</strain>
    </source>
</reference>
<evidence type="ECO:0000256" key="2">
    <source>
        <dbReference type="ARBA" id="ARBA00005695"/>
    </source>
</evidence>
<dbReference type="InterPro" id="IPR039424">
    <property type="entry name" value="SBP_5"/>
</dbReference>
<keyword evidence="3" id="KW-0813">Transport</keyword>
<evidence type="ECO:0000259" key="5">
    <source>
        <dbReference type="Pfam" id="PF00496"/>
    </source>
</evidence>